<dbReference type="AlphaFoldDB" id="A0AAE1MT65"/>
<reference evidence="2" key="1">
    <citation type="submission" date="2023-10" db="EMBL/GenBank/DDBJ databases">
        <title>Chromosome-level genome of the transformable northern wattle, Acacia crassicarpa.</title>
        <authorList>
            <person name="Massaro I."/>
            <person name="Sinha N.R."/>
            <person name="Poethig S."/>
            <person name="Leichty A.R."/>
        </authorList>
    </citation>
    <scope>NUCLEOTIDE SEQUENCE</scope>
    <source>
        <strain evidence="2">Acra3RX</strain>
        <tissue evidence="2">Leaf</tissue>
    </source>
</reference>
<organism evidence="2 3">
    <name type="scientific">Acacia crassicarpa</name>
    <name type="common">northern wattle</name>
    <dbReference type="NCBI Taxonomy" id="499986"/>
    <lineage>
        <taxon>Eukaryota</taxon>
        <taxon>Viridiplantae</taxon>
        <taxon>Streptophyta</taxon>
        <taxon>Embryophyta</taxon>
        <taxon>Tracheophyta</taxon>
        <taxon>Spermatophyta</taxon>
        <taxon>Magnoliopsida</taxon>
        <taxon>eudicotyledons</taxon>
        <taxon>Gunneridae</taxon>
        <taxon>Pentapetalae</taxon>
        <taxon>rosids</taxon>
        <taxon>fabids</taxon>
        <taxon>Fabales</taxon>
        <taxon>Fabaceae</taxon>
        <taxon>Caesalpinioideae</taxon>
        <taxon>mimosoid clade</taxon>
        <taxon>Acacieae</taxon>
        <taxon>Acacia</taxon>
    </lineage>
</organism>
<proteinExistence type="predicted"/>
<dbReference type="PANTHER" id="PTHR19855">
    <property type="entry name" value="WD40 REPEAT PROTEIN 12, 37"/>
    <property type="match status" value="1"/>
</dbReference>
<dbReference type="Proteomes" id="UP001293593">
    <property type="component" value="Unassembled WGS sequence"/>
</dbReference>
<sequence length="460" mass="51080">MASSSSSSPPPSSSPDDTAAAAPNNGGGSDPTGPSTSRRRRRRRPMNEVLPEPFLEALAIQIAIEASHSHGRLATAPSIANLFQVCSTWRAISRSDHLWQRLTRCIWRRPHRVRDTWHEEFIFWHRTDRNYVTGRYLYSSVHYNPAPFDVDPPNLCRCLTLSDNHLACGFADGTVRLFDLQTRAHVITFRSHHDDVLGLFSRSVSGIIITDSTLVFATLDGNIYIADINGPPDTHITRPGAILRNGVLVEFAGSGRWWVGLFAGSPHQSFRVWDARGEQPDYTGGSLTNPYSVQGWHMLTDITDPVGRLRVTTRELAVACTRSRLVVFDLRNPGVYLRELASRVGFIVTSLDVSHETLFIVERRGRASVRRASTLEPQCEEFMVAAGPSLRGMIGSMNLVYVLICAGGEVRLWNVELGAAHLRLTINERVGLGMAMAANDRNVAVSCRDTSIHLWDFGVQ</sequence>
<gene>
    <name evidence="2" type="ORF">QN277_019151</name>
</gene>
<comment type="caution">
    <text evidence="2">The sequence shown here is derived from an EMBL/GenBank/DDBJ whole genome shotgun (WGS) entry which is preliminary data.</text>
</comment>
<evidence type="ECO:0000313" key="2">
    <source>
        <dbReference type="EMBL" id="KAK4276175.1"/>
    </source>
</evidence>
<keyword evidence="3" id="KW-1185">Reference proteome</keyword>
<dbReference type="Gene3D" id="2.130.10.10">
    <property type="entry name" value="YVTN repeat-like/Quinoprotein amine dehydrogenase"/>
    <property type="match status" value="1"/>
</dbReference>
<dbReference type="SUPFAM" id="SSF81383">
    <property type="entry name" value="F-box domain"/>
    <property type="match status" value="1"/>
</dbReference>
<dbReference type="InterPro" id="IPR011047">
    <property type="entry name" value="Quinoprotein_ADH-like_sf"/>
</dbReference>
<protein>
    <recommendedName>
        <fullName evidence="4">Transcriptional regulator STERILE APETALA</fullName>
    </recommendedName>
</protein>
<dbReference type="Gene3D" id="1.20.1280.50">
    <property type="match status" value="1"/>
</dbReference>
<evidence type="ECO:0008006" key="4">
    <source>
        <dbReference type="Google" id="ProtNLM"/>
    </source>
</evidence>
<dbReference type="SUPFAM" id="SSF50998">
    <property type="entry name" value="Quinoprotein alcohol dehydrogenase-like"/>
    <property type="match status" value="1"/>
</dbReference>
<evidence type="ECO:0000313" key="3">
    <source>
        <dbReference type="Proteomes" id="UP001293593"/>
    </source>
</evidence>
<name>A0AAE1MT65_9FABA</name>
<feature type="region of interest" description="Disordered" evidence="1">
    <location>
        <begin position="1"/>
        <end position="47"/>
    </location>
</feature>
<evidence type="ECO:0000256" key="1">
    <source>
        <dbReference type="SAM" id="MobiDB-lite"/>
    </source>
</evidence>
<dbReference type="InterPro" id="IPR036047">
    <property type="entry name" value="F-box-like_dom_sf"/>
</dbReference>
<dbReference type="PANTHER" id="PTHR19855:SF31">
    <property type="entry name" value="TRANSCRIPTIONAL REGULATOR STERILE APETALA"/>
    <property type="match status" value="1"/>
</dbReference>
<dbReference type="EMBL" id="JAWXYG010000004">
    <property type="protein sequence ID" value="KAK4276175.1"/>
    <property type="molecule type" value="Genomic_DNA"/>
</dbReference>
<dbReference type="InterPro" id="IPR015943">
    <property type="entry name" value="WD40/YVTN_repeat-like_dom_sf"/>
</dbReference>
<accession>A0AAE1MT65</accession>
<feature type="compositionally biased region" description="Low complexity" evidence="1">
    <location>
        <begin position="14"/>
        <end position="24"/>
    </location>
</feature>